<evidence type="ECO:0000256" key="1">
    <source>
        <dbReference type="ARBA" id="ARBA00022729"/>
    </source>
</evidence>
<dbReference type="Gene3D" id="3.40.190.10">
    <property type="entry name" value="Periplasmic binding protein-like II"/>
    <property type="match status" value="2"/>
</dbReference>
<dbReference type="PROSITE" id="PS51257">
    <property type="entry name" value="PROKAR_LIPOPROTEIN"/>
    <property type="match status" value="1"/>
</dbReference>
<dbReference type="SUPFAM" id="SSF53850">
    <property type="entry name" value="Periplasmic binding protein-like II"/>
    <property type="match status" value="1"/>
</dbReference>
<dbReference type="PANTHER" id="PTHR30006">
    <property type="entry name" value="THIAMINE-BINDING PERIPLASMIC PROTEIN-RELATED"/>
    <property type="match status" value="1"/>
</dbReference>
<dbReference type="Proteomes" id="UP001436297">
    <property type="component" value="Chromosome"/>
</dbReference>
<accession>A0ABZ3EF36</accession>
<evidence type="ECO:0000313" key="4">
    <source>
        <dbReference type="Proteomes" id="UP001436297"/>
    </source>
</evidence>
<dbReference type="PIRSF" id="PIRSF002825">
    <property type="entry name" value="CfbpA"/>
    <property type="match status" value="1"/>
</dbReference>
<dbReference type="InterPro" id="IPR026045">
    <property type="entry name" value="Ferric-bd"/>
</dbReference>
<name>A0ABZ3EF36_9STAP</name>
<keyword evidence="4" id="KW-1185">Reference proteome</keyword>
<keyword evidence="1" id="KW-0732">Signal</keyword>
<evidence type="ECO:0000256" key="2">
    <source>
        <dbReference type="SAM" id="MobiDB-lite"/>
    </source>
</evidence>
<dbReference type="EMBL" id="CP128355">
    <property type="protein sequence ID" value="XAF71083.1"/>
    <property type="molecule type" value="Genomic_DNA"/>
</dbReference>
<reference evidence="3 4" key="1">
    <citation type="journal article" date="2024" name="Pathogens">
        <title>Staphylococcus hsinchuensis sp. nov., Isolated from Soymilk.</title>
        <authorList>
            <person name="Wang Y.T."/>
            <person name="Lin Y.C."/>
            <person name="Hsieh Y.H."/>
            <person name="Lin Y.T."/>
            <person name="Hamada M."/>
            <person name="Chen C.C."/>
            <person name="Liou J.S."/>
            <person name="Lee A.Y."/>
            <person name="Zhang W.L."/>
            <person name="Chen Y.T."/>
            <person name="Huang C.H."/>
        </authorList>
    </citation>
    <scope>NUCLEOTIDE SEQUENCE [LARGE SCALE GENOMIC DNA]</scope>
    <source>
        <strain evidence="3 4">H164</strain>
    </source>
</reference>
<feature type="compositionally biased region" description="Gly residues" evidence="2">
    <location>
        <begin position="32"/>
        <end position="45"/>
    </location>
</feature>
<dbReference type="RefSeq" id="WP_251521793.1">
    <property type="nucleotide sequence ID" value="NZ_CP128355.1"/>
</dbReference>
<organism evidence="3 4">
    <name type="scientific">Staphylococcus hsinchuensis</name>
    <dbReference type="NCBI Taxonomy" id="3051183"/>
    <lineage>
        <taxon>Bacteria</taxon>
        <taxon>Bacillati</taxon>
        <taxon>Bacillota</taxon>
        <taxon>Bacilli</taxon>
        <taxon>Bacillales</taxon>
        <taxon>Staphylococcaceae</taxon>
        <taxon>Staphylococcus</taxon>
    </lineage>
</organism>
<evidence type="ECO:0000313" key="3">
    <source>
        <dbReference type="EMBL" id="XAF71083.1"/>
    </source>
</evidence>
<feature type="region of interest" description="Disordered" evidence="2">
    <location>
        <begin position="24"/>
        <end position="48"/>
    </location>
</feature>
<gene>
    <name evidence="3" type="ORF">QQM35_02890</name>
</gene>
<sequence>MKKYVKHLGVALTAAVVLTGCQNKEETDSGNSNGGSGDKSSGGKGDLVLYTAGPDDLVKDMVKDYEKKSHKKVKVFQGTTGEVLGRLEAEQDNPKADVVQLASLPAAIDYKKKGLIEPYKVKNHKKLYKDWIDKKGYYYGFSGSALGMSYNTDNVKKAPKDLKDLTDKRFKDKIAIPDPSESGTALDLLSIKVNNEGQKAWDDYKALKENGMKLAGANKPALETVIKGKNDVVYGGVDYMVYKAKAKGEPVDIKYPKSGTAISPRPAFILKSSKHKDEAKDYMDYVTSKDGQKEVDDHYLIPADKSQEKNKHKAKRSEIKEYKYDWESLSDKSEKVLKQFTEMMR</sequence>
<dbReference type="Pfam" id="PF13343">
    <property type="entry name" value="SBP_bac_6"/>
    <property type="match status" value="1"/>
</dbReference>
<proteinExistence type="predicted"/>
<protein>
    <submittedName>
        <fullName evidence="3">Extracellular solute-binding protein</fullName>
    </submittedName>
</protein>
<dbReference type="PANTHER" id="PTHR30006:SF2">
    <property type="entry name" value="ABC TRANSPORTER SUBSTRATE-BINDING PROTEIN"/>
    <property type="match status" value="1"/>
</dbReference>